<comment type="subcellular location">
    <subcellularLocation>
        <location evidence="1">Nucleus</location>
    </subcellularLocation>
</comment>
<protein>
    <recommendedName>
        <fullName evidence="9">snRNA-activating protein complex subunit 3</fullName>
    </recommendedName>
</protein>
<comment type="similarity">
    <text evidence="2">Belongs to the SNAPC3/SRD2 family.</text>
</comment>
<proteinExistence type="inferred from homology"/>
<keyword evidence="3" id="KW-0805">Transcription regulation</keyword>
<evidence type="ECO:0008006" key="9">
    <source>
        <dbReference type="Google" id="ProtNLM"/>
    </source>
</evidence>
<evidence type="ECO:0000313" key="8">
    <source>
        <dbReference type="Proteomes" id="UP001465976"/>
    </source>
</evidence>
<evidence type="ECO:0000256" key="5">
    <source>
        <dbReference type="ARBA" id="ARBA00023163"/>
    </source>
</evidence>
<sequence length="394" mass="43625">MNARLAYSLNSQFGPPSEEIDVVKFIQDASQLQASTQVSLTLEETKESLAALAEECSVDDIRTSISDVWNDTRKSSYILKDHEITVNCLYGNSKAARPRKKNGNEFPSNTESQMEMQSKLENLKLSSWKIPSEASLFIRAPKNSDHNIYTEVRKTTDGETSLAEDSSPQALITYSVYNKLPWRSSLLSRSSQHCVVSSQTLGDLFEAIPCTSNELPAEKREDSRVVGYDANARMKGSHGAVICISGVAYGDGMSENDYAVKLLQHAQTFKSPMQLQKSPTTMHDTPLHSLSLKISEPYWLLHEGNCEHFVVIDSIRLKHTSDPPSGYPLTLRREPTTLETCAACAKAPAVWSIVGDVRLGESPCFLCAWCWTTMGESSDGSVVIVPLPKHELGW</sequence>
<gene>
    <name evidence="7" type="ORF">V5O48_005692</name>
</gene>
<organism evidence="7 8">
    <name type="scientific">Marasmius crinis-equi</name>
    <dbReference type="NCBI Taxonomy" id="585013"/>
    <lineage>
        <taxon>Eukaryota</taxon>
        <taxon>Fungi</taxon>
        <taxon>Dikarya</taxon>
        <taxon>Basidiomycota</taxon>
        <taxon>Agaricomycotina</taxon>
        <taxon>Agaricomycetes</taxon>
        <taxon>Agaricomycetidae</taxon>
        <taxon>Agaricales</taxon>
        <taxon>Marasmiineae</taxon>
        <taxon>Marasmiaceae</taxon>
        <taxon>Marasmius</taxon>
    </lineage>
</organism>
<evidence type="ECO:0000256" key="2">
    <source>
        <dbReference type="ARBA" id="ARBA00010410"/>
    </source>
</evidence>
<keyword evidence="8" id="KW-1185">Reference proteome</keyword>
<evidence type="ECO:0000256" key="3">
    <source>
        <dbReference type="ARBA" id="ARBA00023015"/>
    </source>
</evidence>
<evidence type="ECO:0000256" key="4">
    <source>
        <dbReference type="ARBA" id="ARBA00023125"/>
    </source>
</evidence>
<dbReference type="Proteomes" id="UP001465976">
    <property type="component" value="Unassembled WGS sequence"/>
</dbReference>
<accession>A0ABR3FLL0</accession>
<keyword evidence="4" id="KW-0238">DNA-binding</keyword>
<keyword evidence="6" id="KW-0539">Nucleus</keyword>
<dbReference type="PANTHER" id="PTHR13421">
    <property type="entry name" value="SNRNA-ACTIVATING PROTEIN COMPLEX SUBUNIT 3"/>
    <property type="match status" value="1"/>
</dbReference>
<dbReference type="InterPro" id="IPR022042">
    <property type="entry name" value="snRNA-activating_su3"/>
</dbReference>
<evidence type="ECO:0000313" key="7">
    <source>
        <dbReference type="EMBL" id="KAL0576283.1"/>
    </source>
</evidence>
<reference evidence="7 8" key="1">
    <citation type="submission" date="2024-02" db="EMBL/GenBank/DDBJ databases">
        <title>A draft genome for the cacao thread blight pathogen Marasmius crinis-equi.</title>
        <authorList>
            <person name="Cohen S.P."/>
            <person name="Baruah I.K."/>
            <person name="Amoako-Attah I."/>
            <person name="Bukari Y."/>
            <person name="Meinhardt L.W."/>
            <person name="Bailey B.A."/>
        </authorList>
    </citation>
    <scope>NUCLEOTIDE SEQUENCE [LARGE SCALE GENOMIC DNA]</scope>
    <source>
        <strain evidence="7 8">GH-76</strain>
    </source>
</reference>
<evidence type="ECO:0000256" key="6">
    <source>
        <dbReference type="ARBA" id="ARBA00023242"/>
    </source>
</evidence>
<dbReference type="EMBL" id="JBAHYK010000233">
    <property type="protein sequence ID" value="KAL0576283.1"/>
    <property type="molecule type" value="Genomic_DNA"/>
</dbReference>
<evidence type="ECO:0000256" key="1">
    <source>
        <dbReference type="ARBA" id="ARBA00004123"/>
    </source>
</evidence>
<dbReference type="Pfam" id="PF12251">
    <property type="entry name" value="SNAPC3"/>
    <property type="match status" value="1"/>
</dbReference>
<keyword evidence="5" id="KW-0804">Transcription</keyword>
<dbReference type="PANTHER" id="PTHR13421:SF16">
    <property type="entry name" value="SNRNA-ACTIVATING PROTEIN COMPLEX SUBUNIT 3"/>
    <property type="match status" value="1"/>
</dbReference>
<comment type="caution">
    <text evidence="7">The sequence shown here is derived from an EMBL/GenBank/DDBJ whole genome shotgun (WGS) entry which is preliminary data.</text>
</comment>
<name>A0ABR3FLL0_9AGAR</name>